<sequence>MQYIQTLLLIAIVLSGIIMESYALLGILCPLNNLGCVTECVTNGQVTGVCVGKVCECTAGAVPATR</sequence>
<evidence type="ECO:0000313" key="2">
    <source>
        <dbReference type="EMBL" id="GIZ04004.1"/>
    </source>
</evidence>
<proteinExistence type="predicted"/>
<organism evidence="2 3">
    <name type="scientific">Caerostris extrusa</name>
    <name type="common">Bark spider</name>
    <name type="synonym">Caerostris bankana</name>
    <dbReference type="NCBI Taxonomy" id="172846"/>
    <lineage>
        <taxon>Eukaryota</taxon>
        <taxon>Metazoa</taxon>
        <taxon>Ecdysozoa</taxon>
        <taxon>Arthropoda</taxon>
        <taxon>Chelicerata</taxon>
        <taxon>Arachnida</taxon>
        <taxon>Araneae</taxon>
        <taxon>Araneomorphae</taxon>
        <taxon>Entelegynae</taxon>
        <taxon>Araneoidea</taxon>
        <taxon>Araneidae</taxon>
        <taxon>Caerostris</taxon>
    </lineage>
</organism>
<evidence type="ECO:0000256" key="1">
    <source>
        <dbReference type="SAM" id="SignalP"/>
    </source>
</evidence>
<protein>
    <submittedName>
        <fullName evidence="2">Uncharacterized protein</fullName>
    </submittedName>
</protein>
<feature type="signal peptide" evidence="1">
    <location>
        <begin position="1"/>
        <end position="23"/>
    </location>
</feature>
<gene>
    <name evidence="2" type="ORF">CEXT_217261</name>
</gene>
<name>A0AAV4YC04_CAEEX</name>
<keyword evidence="1" id="KW-0732">Signal</keyword>
<feature type="chain" id="PRO_5043932580" evidence="1">
    <location>
        <begin position="24"/>
        <end position="66"/>
    </location>
</feature>
<comment type="caution">
    <text evidence="2">The sequence shown here is derived from an EMBL/GenBank/DDBJ whole genome shotgun (WGS) entry which is preliminary data.</text>
</comment>
<dbReference type="AlphaFoldDB" id="A0AAV4YC04"/>
<dbReference type="Proteomes" id="UP001054945">
    <property type="component" value="Unassembled WGS sequence"/>
</dbReference>
<keyword evidence="3" id="KW-1185">Reference proteome</keyword>
<dbReference type="EMBL" id="BPLR01001678">
    <property type="protein sequence ID" value="GIZ04004.1"/>
    <property type="molecule type" value="Genomic_DNA"/>
</dbReference>
<accession>A0AAV4YC04</accession>
<evidence type="ECO:0000313" key="3">
    <source>
        <dbReference type="Proteomes" id="UP001054945"/>
    </source>
</evidence>
<reference evidence="2 3" key="1">
    <citation type="submission" date="2021-06" db="EMBL/GenBank/DDBJ databases">
        <title>Caerostris extrusa draft genome.</title>
        <authorList>
            <person name="Kono N."/>
            <person name="Arakawa K."/>
        </authorList>
    </citation>
    <scope>NUCLEOTIDE SEQUENCE [LARGE SCALE GENOMIC DNA]</scope>
</reference>